<dbReference type="OrthoDB" id="9811314at2"/>
<sequence>MSRLLRALAALLVAVLVLPAAAGAVDIKAVTTPAGIKAWLVQDKSAPAVSLSFSFAGGTASDPAGQLGVTSLMATLLTDGAGTLTAQAFRQRQEDAAASVSFSASLDRLGGGLRVLSANREEGFELLRMALTQPRFDSDMIEQRRAQTIASINQANQRPNSVAARTLMETEFAGHPYANDPDGTPDDLKKLSQQELKQRAASLLIRNGLIVAAVGDIEEADLARLLDRAFGSLPVGTPPALPPEWKPPTKARTVVVERSVPQSTALLALPGVARDDPDWYAALIMNHILGGSGQQSRLFSEVREKRGLAYGASSSLRVYKRAALLVMSTASANERIAEALRVVKAELARLRVDGPTEQEVADAKTYLAGALALALDSSGAIAGLLHSMQVDGLAPDHLTKRAALIAAVKIDDVRRLARRVLRDEALTTVVVGKPVGITADP</sequence>
<dbReference type="InterPro" id="IPR007863">
    <property type="entry name" value="Peptidase_M16_C"/>
</dbReference>
<evidence type="ECO:0000259" key="3">
    <source>
        <dbReference type="Pfam" id="PF05193"/>
    </source>
</evidence>
<evidence type="ECO:0000313" key="4">
    <source>
        <dbReference type="EMBL" id="GEP61317.1"/>
    </source>
</evidence>
<comment type="caution">
    <text evidence="4">The sequence shown here is derived from an EMBL/GenBank/DDBJ whole genome shotgun (WGS) entry which is preliminary data.</text>
</comment>
<dbReference type="SUPFAM" id="SSF63411">
    <property type="entry name" value="LuxS/MPP-like metallohydrolase"/>
    <property type="match status" value="2"/>
</dbReference>
<dbReference type="RefSeq" id="WP_147156621.1">
    <property type="nucleotide sequence ID" value="NZ_BKAJ01000214.1"/>
</dbReference>
<feature type="domain" description="Peptidase M16 N-terminal" evidence="2">
    <location>
        <begin position="41"/>
        <end position="179"/>
    </location>
</feature>
<gene>
    <name evidence="4" type="ORF">RSO01_84830</name>
</gene>
<feature type="chain" id="PRO_5022170356" evidence="1">
    <location>
        <begin position="23"/>
        <end position="441"/>
    </location>
</feature>
<protein>
    <submittedName>
        <fullName evidence="4">Peptidase M16</fullName>
    </submittedName>
</protein>
<dbReference type="InterPro" id="IPR011765">
    <property type="entry name" value="Pept_M16_N"/>
</dbReference>
<dbReference type="PANTHER" id="PTHR11851">
    <property type="entry name" value="METALLOPROTEASE"/>
    <property type="match status" value="1"/>
</dbReference>
<dbReference type="EMBL" id="BKAJ01000214">
    <property type="protein sequence ID" value="GEP61317.1"/>
    <property type="molecule type" value="Genomic_DNA"/>
</dbReference>
<dbReference type="AlphaFoldDB" id="A0A512NQV1"/>
<evidence type="ECO:0000256" key="1">
    <source>
        <dbReference type="SAM" id="SignalP"/>
    </source>
</evidence>
<evidence type="ECO:0000313" key="5">
    <source>
        <dbReference type="Proteomes" id="UP000321058"/>
    </source>
</evidence>
<dbReference type="Proteomes" id="UP000321058">
    <property type="component" value="Unassembled WGS sequence"/>
</dbReference>
<dbReference type="GO" id="GO:0046872">
    <property type="term" value="F:metal ion binding"/>
    <property type="evidence" value="ECO:0007669"/>
    <property type="project" value="InterPro"/>
</dbReference>
<dbReference type="Pfam" id="PF05193">
    <property type="entry name" value="Peptidase_M16_C"/>
    <property type="match status" value="1"/>
</dbReference>
<feature type="signal peptide" evidence="1">
    <location>
        <begin position="1"/>
        <end position="22"/>
    </location>
</feature>
<proteinExistence type="predicted"/>
<feature type="domain" description="Peptidase M16 C-terminal" evidence="3">
    <location>
        <begin position="191"/>
        <end position="366"/>
    </location>
</feature>
<dbReference type="Gene3D" id="3.30.830.10">
    <property type="entry name" value="Metalloenzyme, LuxS/M16 peptidase-like"/>
    <property type="match status" value="2"/>
</dbReference>
<name>A0A512NQV1_9HYPH</name>
<dbReference type="PANTHER" id="PTHR11851:SF224">
    <property type="entry name" value="PROCESSING PROTEASE"/>
    <property type="match status" value="1"/>
</dbReference>
<dbReference type="InterPro" id="IPR050361">
    <property type="entry name" value="MPP/UQCRC_Complex"/>
</dbReference>
<reference evidence="4 5" key="1">
    <citation type="submission" date="2019-07" db="EMBL/GenBank/DDBJ databases">
        <title>Whole genome shotgun sequence of Reyranella soli NBRC 108950.</title>
        <authorList>
            <person name="Hosoyama A."/>
            <person name="Uohara A."/>
            <person name="Ohji S."/>
            <person name="Ichikawa N."/>
        </authorList>
    </citation>
    <scope>NUCLEOTIDE SEQUENCE [LARGE SCALE GENOMIC DNA]</scope>
    <source>
        <strain evidence="4 5">NBRC 108950</strain>
    </source>
</reference>
<dbReference type="Pfam" id="PF00675">
    <property type="entry name" value="Peptidase_M16"/>
    <property type="match status" value="1"/>
</dbReference>
<keyword evidence="1" id="KW-0732">Signal</keyword>
<evidence type="ECO:0000259" key="2">
    <source>
        <dbReference type="Pfam" id="PF00675"/>
    </source>
</evidence>
<accession>A0A512NQV1</accession>
<dbReference type="InterPro" id="IPR011249">
    <property type="entry name" value="Metalloenz_LuxS/M16"/>
</dbReference>
<organism evidence="4 5">
    <name type="scientific">Reyranella soli</name>
    <dbReference type="NCBI Taxonomy" id="1230389"/>
    <lineage>
        <taxon>Bacteria</taxon>
        <taxon>Pseudomonadati</taxon>
        <taxon>Pseudomonadota</taxon>
        <taxon>Alphaproteobacteria</taxon>
        <taxon>Hyphomicrobiales</taxon>
        <taxon>Reyranellaceae</taxon>
        <taxon>Reyranella</taxon>
    </lineage>
</organism>
<keyword evidence="5" id="KW-1185">Reference proteome</keyword>